<comment type="caution">
    <text evidence="4">The sequence shown here is derived from an EMBL/GenBank/DDBJ whole genome shotgun (WGS) entry which is preliminary data.</text>
</comment>
<name>A0A2M8EYS2_9BACT</name>
<reference evidence="5" key="1">
    <citation type="submission" date="2017-09" db="EMBL/GenBank/DDBJ databases">
        <title>Depth-based differentiation of microbial function through sediment-hosted aquifers and enrichment of novel symbionts in the deep terrestrial subsurface.</title>
        <authorList>
            <person name="Probst A.J."/>
            <person name="Ladd B."/>
            <person name="Jarett J.K."/>
            <person name="Geller-Mcgrath D.E."/>
            <person name="Sieber C.M.K."/>
            <person name="Emerson J.B."/>
            <person name="Anantharaman K."/>
            <person name="Thomas B.C."/>
            <person name="Malmstrom R."/>
            <person name="Stieglmeier M."/>
            <person name="Klingl A."/>
            <person name="Woyke T."/>
            <person name="Ryan C.M."/>
            <person name="Banfield J.F."/>
        </authorList>
    </citation>
    <scope>NUCLEOTIDE SEQUENCE [LARGE SCALE GENOMIC DNA]</scope>
</reference>
<evidence type="ECO:0000256" key="3">
    <source>
        <dbReference type="ARBA" id="ARBA00022801"/>
    </source>
</evidence>
<gene>
    <name evidence="4" type="ORF">CO051_03810</name>
</gene>
<evidence type="ECO:0000256" key="2">
    <source>
        <dbReference type="ARBA" id="ARBA00022670"/>
    </source>
</evidence>
<protein>
    <recommendedName>
        <fullName evidence="6">Serine protease</fullName>
    </recommendedName>
</protein>
<dbReference type="SUPFAM" id="SSF50494">
    <property type="entry name" value="Trypsin-like serine proteases"/>
    <property type="match status" value="1"/>
</dbReference>
<dbReference type="Pfam" id="PF13365">
    <property type="entry name" value="Trypsin_2"/>
    <property type="match status" value="1"/>
</dbReference>
<dbReference type="PRINTS" id="PR00834">
    <property type="entry name" value="PROTEASES2C"/>
</dbReference>
<comment type="similarity">
    <text evidence="1">Belongs to the peptidase S1C family.</text>
</comment>
<organism evidence="4 5">
    <name type="scientific">Candidatus Roizmanbacteria bacterium CG_4_9_14_0_2_um_filter_39_13</name>
    <dbReference type="NCBI Taxonomy" id="1974839"/>
    <lineage>
        <taxon>Bacteria</taxon>
        <taxon>Candidatus Roizmaniibacteriota</taxon>
    </lineage>
</organism>
<accession>A0A2M8EYS2</accession>
<evidence type="ECO:0000256" key="1">
    <source>
        <dbReference type="ARBA" id="ARBA00010541"/>
    </source>
</evidence>
<proteinExistence type="inferred from homology"/>
<dbReference type="InterPro" id="IPR009003">
    <property type="entry name" value="Peptidase_S1_PA"/>
</dbReference>
<dbReference type="GO" id="GO:0004252">
    <property type="term" value="F:serine-type endopeptidase activity"/>
    <property type="evidence" value="ECO:0007669"/>
    <property type="project" value="InterPro"/>
</dbReference>
<dbReference type="Proteomes" id="UP000231383">
    <property type="component" value="Unassembled WGS sequence"/>
</dbReference>
<dbReference type="InterPro" id="IPR043504">
    <property type="entry name" value="Peptidase_S1_PA_chymotrypsin"/>
</dbReference>
<evidence type="ECO:0000313" key="4">
    <source>
        <dbReference type="EMBL" id="PJC31781.1"/>
    </source>
</evidence>
<dbReference type="GO" id="GO:0006508">
    <property type="term" value="P:proteolysis"/>
    <property type="evidence" value="ECO:0007669"/>
    <property type="project" value="UniProtKB-KW"/>
</dbReference>
<evidence type="ECO:0008006" key="6">
    <source>
        <dbReference type="Google" id="ProtNLM"/>
    </source>
</evidence>
<dbReference type="AlphaFoldDB" id="A0A2M8EYS2"/>
<keyword evidence="2" id="KW-0645">Protease</keyword>
<dbReference type="PANTHER" id="PTHR43343:SF3">
    <property type="entry name" value="PROTEASE DO-LIKE 8, CHLOROPLASTIC"/>
    <property type="match status" value="1"/>
</dbReference>
<dbReference type="Gene3D" id="2.40.10.10">
    <property type="entry name" value="Trypsin-like serine proteases"/>
    <property type="match status" value="2"/>
</dbReference>
<sequence length="206" mass="22646">MFASLFVIADYINKQYGYYGKFLCSFDAKDRLRNSVVRIVGGYSEGTGFFISKNQVVTNFHVIADEPAPKIIFPDGSFVTPVKMVGDSMADLAVLYIEEEYPDLVLTLPDGVDMMEDEPVLSTGYPMGTDLTGEATILKGNFVDYRKSKYDTVGYIQTNLTLVGGMSGGPLTDQCGELVGGQYHGTCRNLTLYQCRSRQTDAATLD</sequence>
<dbReference type="PANTHER" id="PTHR43343">
    <property type="entry name" value="PEPTIDASE S12"/>
    <property type="match status" value="1"/>
</dbReference>
<dbReference type="InterPro" id="IPR051201">
    <property type="entry name" value="Chloro_Bact_Ser_Proteases"/>
</dbReference>
<keyword evidence="3" id="KW-0378">Hydrolase</keyword>
<evidence type="ECO:0000313" key="5">
    <source>
        <dbReference type="Proteomes" id="UP000231383"/>
    </source>
</evidence>
<dbReference type="InterPro" id="IPR001940">
    <property type="entry name" value="Peptidase_S1C"/>
</dbReference>
<dbReference type="EMBL" id="PFSC01000105">
    <property type="protein sequence ID" value="PJC31781.1"/>
    <property type="molecule type" value="Genomic_DNA"/>
</dbReference>